<dbReference type="Gene3D" id="3.40.50.720">
    <property type="entry name" value="NAD(P)-binding Rossmann-like Domain"/>
    <property type="match status" value="1"/>
</dbReference>
<reference evidence="3 4" key="1">
    <citation type="submission" date="2016-11" db="EMBL/GenBank/DDBJ databases">
        <title>Draft Genome Assembly of Colletotrichum chlorophyti a pathogen of herbaceous plants.</title>
        <authorList>
            <person name="Gan P."/>
            <person name="Narusaka M."/>
            <person name="Tsushima A."/>
            <person name="Narusaka Y."/>
            <person name="Takano Y."/>
            <person name="Shirasu K."/>
        </authorList>
    </citation>
    <scope>NUCLEOTIDE SEQUENCE [LARGE SCALE GENOMIC DNA]</scope>
    <source>
        <strain evidence="3 4">NTL11</strain>
    </source>
</reference>
<evidence type="ECO:0000256" key="1">
    <source>
        <dbReference type="ARBA" id="ARBA00038376"/>
    </source>
</evidence>
<evidence type="ECO:0000313" key="4">
    <source>
        <dbReference type="Proteomes" id="UP000186583"/>
    </source>
</evidence>
<dbReference type="PANTHER" id="PTHR43355">
    <property type="entry name" value="FLAVIN REDUCTASE (NADPH)"/>
    <property type="match status" value="1"/>
</dbReference>
<dbReference type="InterPro" id="IPR036291">
    <property type="entry name" value="NAD(P)-bd_dom_sf"/>
</dbReference>
<comment type="caution">
    <text evidence="3">The sequence shown here is derived from an EMBL/GenBank/DDBJ whole genome shotgun (WGS) entry which is preliminary data.</text>
</comment>
<gene>
    <name evidence="3" type="ORF">CCHL11_02524</name>
</gene>
<accession>A0A1Q8S937</accession>
<feature type="domain" description="NAD(P)-binding" evidence="2">
    <location>
        <begin position="16"/>
        <end position="222"/>
    </location>
</feature>
<name>A0A1Q8S937_9PEZI</name>
<dbReference type="GO" id="GO:0016646">
    <property type="term" value="F:oxidoreductase activity, acting on the CH-NH group of donors, NAD or NADP as acceptor"/>
    <property type="evidence" value="ECO:0007669"/>
    <property type="project" value="TreeGrafter"/>
</dbReference>
<evidence type="ECO:0000259" key="2">
    <source>
        <dbReference type="Pfam" id="PF13460"/>
    </source>
</evidence>
<dbReference type="Proteomes" id="UP000186583">
    <property type="component" value="Unassembled WGS sequence"/>
</dbReference>
<dbReference type="SUPFAM" id="SSF51735">
    <property type="entry name" value="NAD(P)-binding Rossmann-fold domains"/>
    <property type="match status" value="1"/>
</dbReference>
<dbReference type="Pfam" id="PF13460">
    <property type="entry name" value="NAD_binding_10"/>
    <property type="match status" value="1"/>
</dbReference>
<keyword evidence="4" id="KW-1185">Reference proteome</keyword>
<dbReference type="PANTHER" id="PTHR43355:SF2">
    <property type="entry name" value="FLAVIN REDUCTASE (NADPH)"/>
    <property type="match status" value="1"/>
</dbReference>
<dbReference type="AlphaFoldDB" id="A0A1Q8S937"/>
<comment type="similarity">
    <text evidence="1">Belongs to the avfA family.</text>
</comment>
<evidence type="ECO:0000313" key="3">
    <source>
        <dbReference type="EMBL" id="OLN97968.1"/>
    </source>
</evidence>
<organism evidence="3 4">
    <name type="scientific">Colletotrichum chlorophyti</name>
    <dbReference type="NCBI Taxonomy" id="708187"/>
    <lineage>
        <taxon>Eukaryota</taxon>
        <taxon>Fungi</taxon>
        <taxon>Dikarya</taxon>
        <taxon>Ascomycota</taxon>
        <taxon>Pezizomycotina</taxon>
        <taxon>Sordariomycetes</taxon>
        <taxon>Hypocreomycetidae</taxon>
        <taxon>Glomerellales</taxon>
        <taxon>Glomerellaceae</taxon>
        <taxon>Colletotrichum</taxon>
    </lineage>
</organism>
<protein>
    <submittedName>
        <fullName evidence="3">Averufin oxidase A</fullName>
    </submittedName>
</protein>
<dbReference type="STRING" id="708187.A0A1Q8S937"/>
<dbReference type="InterPro" id="IPR016040">
    <property type="entry name" value="NAD(P)-bd_dom"/>
</dbReference>
<sequence length="276" mass="30294">MPSESTTSKRTLAIFGATGRTGSETLKNILAKHINPLYLKIYVRSRSRLLSKFPELKTSRTAEIFEGQITDVEAVKSCLAGADTFICALGDNGNRPGIRVMEDASRTIVTALRQLKAEAGNSWEKPRLILLSSATWNDRFTAHRPAAVHWMVANAFFYTYTDLRGAHAVFKSEPELMKLLLVQPPAIIEEEASGYTISVETVGLAVSYADLGAAFAELATEPAYESVDAVGVTSGLSKEGFPRYGREIMTRVVRGLLATFVPGFWRINDMLDRVLG</sequence>
<dbReference type="EMBL" id="MPGH01000002">
    <property type="protein sequence ID" value="OLN97968.1"/>
    <property type="molecule type" value="Genomic_DNA"/>
</dbReference>
<dbReference type="InterPro" id="IPR051606">
    <property type="entry name" value="Polyketide_Oxido-like"/>
</dbReference>
<proteinExistence type="inferred from homology"/>
<dbReference type="OrthoDB" id="10254221at2759"/>